<protein>
    <submittedName>
        <fullName evidence="2">Uncharacterized protein</fullName>
    </submittedName>
</protein>
<feature type="transmembrane region" description="Helical" evidence="1">
    <location>
        <begin position="59"/>
        <end position="77"/>
    </location>
</feature>
<organism evidence="2 3">
    <name type="scientific">Candidatus Berkelbacteria bacterium Athens1014_28</name>
    <dbReference type="NCBI Taxonomy" id="2017145"/>
    <lineage>
        <taxon>Bacteria</taxon>
        <taxon>Candidatus Berkelbacteria</taxon>
    </lineage>
</organism>
<dbReference type="EMBL" id="VMGN01000018">
    <property type="protein sequence ID" value="TSC94233.1"/>
    <property type="molecule type" value="Genomic_DNA"/>
</dbReference>
<proteinExistence type="predicted"/>
<keyword evidence="1" id="KW-0472">Membrane</keyword>
<evidence type="ECO:0000313" key="3">
    <source>
        <dbReference type="Proteomes" id="UP000316495"/>
    </source>
</evidence>
<dbReference type="Proteomes" id="UP000316495">
    <property type="component" value="Unassembled WGS sequence"/>
</dbReference>
<evidence type="ECO:0000256" key="1">
    <source>
        <dbReference type="SAM" id="Phobius"/>
    </source>
</evidence>
<accession>A0A554LMX9</accession>
<feature type="transmembrane region" description="Helical" evidence="1">
    <location>
        <begin position="183"/>
        <end position="204"/>
    </location>
</feature>
<sequence length="217" mass="24553">MSSFAYVSGKIETKNGQCMVDNQIVECPNRSLFGGKTESGTKLDLLPSGFIPDTRNDPLFYGLFVAVILIFALLALFKTKIFDKTLGEYLKPIWYYVVICLSVVAWQYLFGIDDGNTLSLRISQWIWELAIALSVIQLVRKNDFGWGNVFFSGILYSLIIHGTKILIRYLFYDKTLLYVLDRLLYGSLLVMVITCGIGFATILITRSKRNVSEVSPK</sequence>
<keyword evidence="1" id="KW-1133">Transmembrane helix</keyword>
<name>A0A554LMX9_9BACT</name>
<feature type="transmembrane region" description="Helical" evidence="1">
    <location>
        <begin position="146"/>
        <end position="171"/>
    </location>
</feature>
<reference evidence="2 3" key="1">
    <citation type="submission" date="2017-07" db="EMBL/GenBank/DDBJ databases">
        <title>Mechanisms for carbon and nitrogen cycling indicate functional differentiation within the Candidate Phyla Radiation.</title>
        <authorList>
            <person name="Danczak R.E."/>
            <person name="Johnston M.D."/>
            <person name="Kenah C."/>
            <person name="Slattery M."/>
            <person name="Wrighton K.C."/>
            <person name="Wilkins M.J."/>
        </authorList>
    </citation>
    <scope>NUCLEOTIDE SEQUENCE [LARGE SCALE GENOMIC DNA]</scope>
    <source>
        <strain evidence="2">Athens1014_28</strain>
    </source>
</reference>
<evidence type="ECO:0000313" key="2">
    <source>
        <dbReference type="EMBL" id="TSC94233.1"/>
    </source>
</evidence>
<gene>
    <name evidence="2" type="ORF">Athens101428_386</name>
</gene>
<comment type="caution">
    <text evidence="2">The sequence shown here is derived from an EMBL/GenBank/DDBJ whole genome shotgun (WGS) entry which is preliminary data.</text>
</comment>
<dbReference type="AlphaFoldDB" id="A0A554LMX9"/>
<feature type="transmembrane region" description="Helical" evidence="1">
    <location>
        <begin position="89"/>
        <end position="110"/>
    </location>
</feature>
<keyword evidence="1" id="KW-0812">Transmembrane</keyword>